<comment type="caution">
    <text evidence="2">The sequence shown here is derived from an EMBL/GenBank/DDBJ whole genome shotgun (WGS) entry which is preliminary data.</text>
</comment>
<evidence type="ECO:0000256" key="1">
    <source>
        <dbReference type="SAM" id="Phobius"/>
    </source>
</evidence>
<feature type="transmembrane region" description="Helical" evidence="1">
    <location>
        <begin position="12"/>
        <end position="32"/>
    </location>
</feature>
<keyword evidence="3" id="KW-1185">Reference proteome</keyword>
<protein>
    <submittedName>
        <fullName evidence="2">Uncharacterized protein</fullName>
    </submittedName>
</protein>
<feature type="transmembrane region" description="Helical" evidence="1">
    <location>
        <begin position="86"/>
        <end position="105"/>
    </location>
</feature>
<keyword evidence="1" id="KW-0472">Membrane</keyword>
<evidence type="ECO:0000313" key="2">
    <source>
        <dbReference type="EMBL" id="REG37581.1"/>
    </source>
</evidence>
<accession>A0ABX9KC10</accession>
<feature type="transmembrane region" description="Helical" evidence="1">
    <location>
        <begin position="53"/>
        <end position="74"/>
    </location>
</feature>
<organism evidence="2 3">
    <name type="scientific">Archangium gephyra</name>
    <dbReference type="NCBI Taxonomy" id="48"/>
    <lineage>
        <taxon>Bacteria</taxon>
        <taxon>Pseudomonadati</taxon>
        <taxon>Myxococcota</taxon>
        <taxon>Myxococcia</taxon>
        <taxon>Myxococcales</taxon>
        <taxon>Cystobacterineae</taxon>
        <taxon>Archangiaceae</taxon>
        <taxon>Archangium</taxon>
    </lineage>
</organism>
<reference evidence="2 3" key="1">
    <citation type="submission" date="2018-08" db="EMBL/GenBank/DDBJ databases">
        <title>Genomic Encyclopedia of Archaeal and Bacterial Type Strains, Phase II (KMG-II): from individual species to whole genera.</title>
        <authorList>
            <person name="Goeker M."/>
        </authorList>
    </citation>
    <scope>NUCLEOTIDE SEQUENCE [LARGE SCALE GENOMIC DNA]</scope>
    <source>
        <strain evidence="2 3">DSM 2261</strain>
    </source>
</reference>
<proteinExistence type="predicted"/>
<keyword evidence="1" id="KW-1133">Transmembrane helix</keyword>
<name>A0ABX9KC10_9BACT</name>
<evidence type="ECO:0000313" key="3">
    <source>
        <dbReference type="Proteomes" id="UP000256345"/>
    </source>
</evidence>
<dbReference type="EMBL" id="QUMU01000001">
    <property type="protein sequence ID" value="REG37581.1"/>
    <property type="molecule type" value="Genomic_DNA"/>
</dbReference>
<dbReference type="Proteomes" id="UP000256345">
    <property type="component" value="Unassembled WGS sequence"/>
</dbReference>
<keyword evidence="1" id="KW-0812">Transmembrane</keyword>
<gene>
    <name evidence="2" type="ORF">ATI61_101567</name>
</gene>
<feature type="transmembrane region" description="Helical" evidence="1">
    <location>
        <begin position="160"/>
        <end position="179"/>
    </location>
</feature>
<sequence>MPVALPHHMRWWKLVSAILALVLAACIALFLGPLLPSGMSLECHDMWFGPPRVLYAFLIVCVALLGMLLSGGVLALPRLGPWLRTWGPPLVTGAALLLLAAFVLYRLNERNFSLLSPGGRDRTGNDHGKCPRLHLRYCAIAAVALWGATLPLFVSRLRSWRWSLLSLFSASAVCLFFLWRVGSLDDFTALPSEEDWRYLAWFIHARLFKA</sequence>
<feature type="transmembrane region" description="Helical" evidence="1">
    <location>
        <begin position="135"/>
        <end position="154"/>
    </location>
</feature>